<organism evidence="4 5">
    <name type="scientific">Massilia psychrophila</name>
    <dbReference type="NCBI Taxonomy" id="1603353"/>
    <lineage>
        <taxon>Bacteria</taxon>
        <taxon>Pseudomonadati</taxon>
        <taxon>Pseudomonadota</taxon>
        <taxon>Betaproteobacteria</taxon>
        <taxon>Burkholderiales</taxon>
        <taxon>Oxalobacteraceae</taxon>
        <taxon>Telluria group</taxon>
        <taxon>Massilia</taxon>
    </lineage>
</organism>
<reference evidence="4 5" key="1">
    <citation type="submission" date="2017-10" db="EMBL/GenBank/DDBJ databases">
        <title>Massilia psychrophilum sp. nov., a novel purple-pigmented bacterium isolated from Tianshan glacier, Xinjiang Municipality, China.</title>
        <authorList>
            <person name="Wang H."/>
        </authorList>
    </citation>
    <scope>NUCLEOTIDE SEQUENCE [LARGE SCALE GENOMIC DNA]</scope>
    <source>
        <strain evidence="4 5">JCM 30813</strain>
    </source>
</reference>
<protein>
    <submittedName>
        <fullName evidence="4">Ribonuclease</fullName>
    </submittedName>
</protein>
<feature type="chain" id="PRO_5013742037" evidence="3">
    <location>
        <begin position="23"/>
        <end position="225"/>
    </location>
</feature>
<evidence type="ECO:0000256" key="2">
    <source>
        <dbReference type="RuleBase" id="RU004328"/>
    </source>
</evidence>
<dbReference type="GO" id="GO:0003723">
    <property type="term" value="F:RNA binding"/>
    <property type="evidence" value="ECO:0007669"/>
    <property type="project" value="InterPro"/>
</dbReference>
<dbReference type="PANTHER" id="PTHR11240">
    <property type="entry name" value="RIBONUCLEASE T2"/>
    <property type="match status" value="1"/>
</dbReference>
<dbReference type="Gene3D" id="3.90.730.10">
    <property type="entry name" value="Ribonuclease T2-like"/>
    <property type="match status" value="1"/>
</dbReference>
<dbReference type="AlphaFoldDB" id="A0A2G8T375"/>
<dbReference type="EMBL" id="PDOB01000008">
    <property type="protein sequence ID" value="PIL40413.1"/>
    <property type="molecule type" value="Genomic_DNA"/>
</dbReference>
<sequence length="225" mass="24919">MNARSLLLRTLLCAAVSAGANANAGQPRHSRGDDEPGRFDYYAVALSWSPAYCATRGDPDQCARGRQNGFVLHGLWPQYAQGYPQQCSTERLPLPTREKYAALFPSPKMIGHEWQKHGTCSGLNPSAYFELSAKLRGQLLIPAPYQRPLEPVRTSYGEFAQAFRAANPRLAHNAVLPFCASGGRFLREIHVCYDKRGVSTGCGQSEIRRSANTCRQPTFLMQSVR</sequence>
<dbReference type="Pfam" id="PF00445">
    <property type="entry name" value="Ribonuclease_T2"/>
    <property type="match status" value="1"/>
</dbReference>
<keyword evidence="3" id="KW-0732">Signal</keyword>
<gene>
    <name evidence="4" type="ORF">CR103_06985</name>
</gene>
<comment type="caution">
    <text evidence="4">The sequence shown here is derived from an EMBL/GenBank/DDBJ whole genome shotgun (WGS) entry which is preliminary data.</text>
</comment>
<evidence type="ECO:0000313" key="5">
    <source>
        <dbReference type="Proteomes" id="UP000228593"/>
    </source>
</evidence>
<name>A0A2G8T375_9BURK</name>
<evidence type="ECO:0000256" key="3">
    <source>
        <dbReference type="SAM" id="SignalP"/>
    </source>
</evidence>
<dbReference type="GO" id="GO:0033897">
    <property type="term" value="F:ribonuclease T2 activity"/>
    <property type="evidence" value="ECO:0007669"/>
    <property type="project" value="InterPro"/>
</dbReference>
<dbReference type="Proteomes" id="UP000228593">
    <property type="component" value="Unassembled WGS sequence"/>
</dbReference>
<proteinExistence type="inferred from homology"/>
<evidence type="ECO:0000313" key="4">
    <source>
        <dbReference type="EMBL" id="PIL40413.1"/>
    </source>
</evidence>
<dbReference type="SUPFAM" id="SSF55895">
    <property type="entry name" value="Ribonuclease Rh-like"/>
    <property type="match status" value="1"/>
</dbReference>
<keyword evidence="5" id="KW-1185">Reference proteome</keyword>
<dbReference type="OrthoDB" id="4720638at2"/>
<dbReference type="InterPro" id="IPR018188">
    <property type="entry name" value="RNase_T2_His_AS_1"/>
</dbReference>
<dbReference type="GO" id="GO:0006401">
    <property type="term" value="P:RNA catabolic process"/>
    <property type="evidence" value="ECO:0007669"/>
    <property type="project" value="TreeGrafter"/>
</dbReference>
<comment type="similarity">
    <text evidence="1 2">Belongs to the RNase T2 family.</text>
</comment>
<accession>A0A2G8T375</accession>
<dbReference type="PROSITE" id="PS00530">
    <property type="entry name" value="RNASE_T2_1"/>
    <property type="match status" value="1"/>
</dbReference>
<evidence type="ECO:0000256" key="1">
    <source>
        <dbReference type="ARBA" id="ARBA00007469"/>
    </source>
</evidence>
<dbReference type="InterPro" id="IPR001568">
    <property type="entry name" value="RNase_T2-like"/>
</dbReference>
<dbReference type="PANTHER" id="PTHR11240:SF22">
    <property type="entry name" value="RIBONUCLEASE T2"/>
    <property type="match status" value="1"/>
</dbReference>
<feature type="signal peptide" evidence="3">
    <location>
        <begin position="1"/>
        <end position="22"/>
    </location>
</feature>
<dbReference type="InterPro" id="IPR036430">
    <property type="entry name" value="RNase_T2-like_sf"/>
</dbReference>
<dbReference type="RefSeq" id="WP_099915292.1">
    <property type="nucleotide sequence ID" value="NZ_BMHS01000012.1"/>
</dbReference>